<evidence type="ECO:0000256" key="9">
    <source>
        <dbReference type="SAM" id="MobiDB-lite"/>
    </source>
</evidence>
<evidence type="ECO:0000256" key="1">
    <source>
        <dbReference type="ARBA" id="ARBA00022679"/>
    </source>
</evidence>
<comment type="similarity">
    <text evidence="8">Belongs to the ubiquitin-conjugating enzyme family.</text>
</comment>
<dbReference type="InterPro" id="IPR023313">
    <property type="entry name" value="UBQ-conjugating_AS"/>
</dbReference>
<keyword evidence="1" id="KW-0808">Transferase</keyword>
<comment type="caution">
    <text evidence="11">The sequence shown here is derived from an EMBL/GenBank/DDBJ whole genome shotgun (WGS) entry which is preliminary data.</text>
</comment>
<dbReference type="InterPro" id="IPR050113">
    <property type="entry name" value="Ub_conjugating_enzyme"/>
</dbReference>
<evidence type="ECO:0000256" key="5">
    <source>
        <dbReference type="ARBA" id="ARBA00042179"/>
    </source>
</evidence>
<feature type="domain" description="UBC core" evidence="10">
    <location>
        <begin position="1"/>
        <end position="159"/>
    </location>
</feature>
<dbReference type="CDD" id="cd23811">
    <property type="entry name" value="UBCc_ScCDC34-like"/>
    <property type="match status" value="1"/>
</dbReference>
<dbReference type="PANTHER" id="PTHR24067">
    <property type="entry name" value="UBIQUITIN-CONJUGATING ENZYME E2"/>
    <property type="match status" value="1"/>
</dbReference>
<evidence type="ECO:0000256" key="6">
    <source>
        <dbReference type="ARBA" id="ARBA00042190"/>
    </source>
</evidence>
<dbReference type="SUPFAM" id="SSF54495">
    <property type="entry name" value="UBC-like"/>
    <property type="match status" value="1"/>
</dbReference>
<dbReference type="Pfam" id="PF00179">
    <property type="entry name" value="UQ_con"/>
    <property type="match status" value="1"/>
</dbReference>
<protein>
    <recommendedName>
        <fullName evidence="3">Ubiquitin-conjugating enzyme E2 2</fullName>
    </recommendedName>
    <alternativeName>
        <fullName evidence="5">E2 ubiquitin-conjugating enzyme 2</fullName>
    </alternativeName>
    <alternativeName>
        <fullName evidence="6">Ubiquitin carrier protein UBC2</fullName>
    </alternativeName>
    <alternativeName>
        <fullName evidence="4">Ubiquitin-protein ligase UBC2</fullName>
    </alternativeName>
</protein>
<evidence type="ECO:0000256" key="7">
    <source>
        <dbReference type="PROSITE-ProRule" id="PRU10133"/>
    </source>
</evidence>
<accession>A0AAV9MX83</accession>
<keyword evidence="2 8" id="KW-0833">Ubl conjugation pathway</keyword>
<organism evidence="11 12">
    <name type="scientific">Exophiala bonariae</name>
    <dbReference type="NCBI Taxonomy" id="1690606"/>
    <lineage>
        <taxon>Eukaryota</taxon>
        <taxon>Fungi</taxon>
        <taxon>Dikarya</taxon>
        <taxon>Ascomycota</taxon>
        <taxon>Pezizomycotina</taxon>
        <taxon>Eurotiomycetes</taxon>
        <taxon>Chaetothyriomycetidae</taxon>
        <taxon>Chaetothyriales</taxon>
        <taxon>Herpotrichiellaceae</taxon>
        <taxon>Exophiala</taxon>
    </lineage>
</organism>
<keyword evidence="8" id="KW-0547">Nucleotide-binding</keyword>
<dbReference type="Proteomes" id="UP001358417">
    <property type="component" value="Unassembled WGS sequence"/>
</dbReference>
<dbReference type="AlphaFoldDB" id="A0AAV9MX83"/>
<feature type="active site" description="Glycyl thioester intermediate" evidence="7">
    <location>
        <position position="84"/>
    </location>
</feature>
<dbReference type="Gene3D" id="3.10.110.10">
    <property type="entry name" value="Ubiquitin Conjugating Enzyme"/>
    <property type="match status" value="1"/>
</dbReference>
<feature type="region of interest" description="Disordered" evidence="9">
    <location>
        <begin position="191"/>
        <end position="256"/>
    </location>
</feature>
<gene>
    <name evidence="11" type="ORF">LTR84_008442</name>
</gene>
<dbReference type="PROSITE" id="PS50127">
    <property type="entry name" value="UBC_2"/>
    <property type="match status" value="1"/>
</dbReference>
<dbReference type="EMBL" id="JAVRRD010000031">
    <property type="protein sequence ID" value="KAK5046299.1"/>
    <property type="molecule type" value="Genomic_DNA"/>
</dbReference>
<evidence type="ECO:0000256" key="4">
    <source>
        <dbReference type="ARBA" id="ARBA00041569"/>
    </source>
</evidence>
<feature type="compositionally biased region" description="Basic and acidic residues" evidence="9">
    <location>
        <begin position="232"/>
        <end position="249"/>
    </location>
</feature>
<proteinExistence type="inferred from homology"/>
<dbReference type="GO" id="GO:0005524">
    <property type="term" value="F:ATP binding"/>
    <property type="evidence" value="ECO:0007669"/>
    <property type="project" value="UniProtKB-UniRule"/>
</dbReference>
<dbReference type="GeneID" id="89976605"/>
<dbReference type="GO" id="GO:0016740">
    <property type="term" value="F:transferase activity"/>
    <property type="evidence" value="ECO:0007669"/>
    <property type="project" value="UniProtKB-KW"/>
</dbReference>
<feature type="compositionally biased region" description="Acidic residues" evidence="9">
    <location>
        <begin position="191"/>
        <end position="231"/>
    </location>
</feature>
<evidence type="ECO:0000313" key="11">
    <source>
        <dbReference type="EMBL" id="KAK5046299.1"/>
    </source>
</evidence>
<keyword evidence="12" id="KW-1185">Reference proteome</keyword>
<keyword evidence="8" id="KW-0067">ATP-binding</keyword>
<reference evidence="11 12" key="1">
    <citation type="submission" date="2023-08" db="EMBL/GenBank/DDBJ databases">
        <title>Black Yeasts Isolated from many extreme environments.</title>
        <authorList>
            <person name="Coleine C."/>
            <person name="Stajich J.E."/>
            <person name="Selbmann L."/>
        </authorList>
    </citation>
    <scope>NUCLEOTIDE SEQUENCE [LARGE SCALE GENOMIC DNA]</scope>
    <source>
        <strain evidence="11 12">CCFEE 5792</strain>
    </source>
</reference>
<dbReference type="InterPro" id="IPR016135">
    <property type="entry name" value="UBQ-conjugating_enzyme/RWD"/>
</dbReference>
<dbReference type="SMART" id="SM00212">
    <property type="entry name" value="UBCc"/>
    <property type="match status" value="1"/>
</dbReference>
<sequence>MSQTVLMKEYKALAKEKWVEIDIDEDNIYHWNLALMVLNPDSLYYGGYFKAQMTFPKDYPYKPPDFRFNKPLWHPNIYADGRLCISILHAPGDDAMSGETAGERWSPAQRVESVLISILSLLDDAEVSSPANVDASVMCRDDQDAFKARVQQDVEASKKDVPEGFVLPTHESSKPVVDKIDDDFWNDSDAEEVDFDDFDDFDDDAANGSESDSDLNNESEDDENYDDDDDTEHEKTPGKGKAREERLDSEMTEPDD</sequence>
<evidence type="ECO:0000256" key="3">
    <source>
        <dbReference type="ARBA" id="ARBA00039884"/>
    </source>
</evidence>
<dbReference type="PROSITE" id="PS00183">
    <property type="entry name" value="UBC_1"/>
    <property type="match status" value="1"/>
</dbReference>
<evidence type="ECO:0000256" key="8">
    <source>
        <dbReference type="RuleBase" id="RU362109"/>
    </source>
</evidence>
<evidence type="ECO:0000256" key="2">
    <source>
        <dbReference type="ARBA" id="ARBA00022786"/>
    </source>
</evidence>
<name>A0AAV9MX83_9EURO</name>
<dbReference type="FunFam" id="3.10.110.10:FF:000063">
    <property type="entry name" value="CDC34p Ubiquitin-conjugating enzyme (E2)"/>
    <property type="match status" value="1"/>
</dbReference>
<evidence type="ECO:0000313" key="12">
    <source>
        <dbReference type="Proteomes" id="UP001358417"/>
    </source>
</evidence>
<evidence type="ECO:0000259" key="10">
    <source>
        <dbReference type="PROSITE" id="PS50127"/>
    </source>
</evidence>
<dbReference type="RefSeq" id="XP_064701893.1">
    <property type="nucleotide sequence ID" value="XM_064851988.1"/>
</dbReference>
<dbReference type="InterPro" id="IPR000608">
    <property type="entry name" value="UBC"/>
</dbReference>